<organism evidence="3 4">
    <name type="scientific">Camelina sativa</name>
    <name type="common">False flax</name>
    <name type="synonym">Myagrum sativum</name>
    <dbReference type="NCBI Taxonomy" id="90675"/>
    <lineage>
        <taxon>Eukaryota</taxon>
        <taxon>Viridiplantae</taxon>
        <taxon>Streptophyta</taxon>
        <taxon>Embryophyta</taxon>
        <taxon>Tracheophyta</taxon>
        <taxon>Spermatophyta</taxon>
        <taxon>Magnoliopsida</taxon>
        <taxon>eudicotyledons</taxon>
        <taxon>Gunneridae</taxon>
        <taxon>Pentapetalae</taxon>
        <taxon>rosids</taxon>
        <taxon>malvids</taxon>
        <taxon>Brassicales</taxon>
        <taxon>Brassicaceae</taxon>
        <taxon>Camelineae</taxon>
        <taxon>Camelina</taxon>
    </lineage>
</organism>
<keyword evidence="3" id="KW-1185">Reference proteome</keyword>
<evidence type="ECO:0000313" key="4">
    <source>
        <dbReference type="RefSeq" id="XP_010483548.1"/>
    </source>
</evidence>
<sequence length="76" mass="8955">MQRHDIIIKLLLIICLFLSRILTRECREVHFKIGPEKIITKPNYGRVIPTWVEEKKWHKHPSGPNPTGNRHPPDNP</sequence>
<evidence type="ECO:0000313" key="3">
    <source>
        <dbReference type="Proteomes" id="UP000694864"/>
    </source>
</evidence>
<dbReference type="GeneID" id="104762040"/>
<dbReference type="Proteomes" id="UP000694864">
    <property type="component" value="Chromosome 18"/>
</dbReference>
<accession>A0ABM0XBM4</accession>
<gene>
    <name evidence="4" type="primary">LOC104762040</name>
</gene>
<proteinExistence type="predicted"/>
<feature type="signal peptide" evidence="2">
    <location>
        <begin position="1"/>
        <end position="23"/>
    </location>
</feature>
<reference evidence="4" key="2">
    <citation type="submission" date="2025-08" db="UniProtKB">
        <authorList>
            <consortium name="RefSeq"/>
        </authorList>
    </citation>
    <scope>IDENTIFICATION</scope>
    <source>
        <tissue evidence="4">Leaf</tissue>
    </source>
</reference>
<keyword evidence="2" id="KW-0732">Signal</keyword>
<dbReference type="RefSeq" id="XP_010483548.1">
    <property type="nucleotide sequence ID" value="XM_010485246.2"/>
</dbReference>
<protein>
    <submittedName>
        <fullName evidence="4">CLAVATA3/ESR (CLE)-related protein 46</fullName>
    </submittedName>
</protein>
<evidence type="ECO:0000256" key="2">
    <source>
        <dbReference type="SAM" id="SignalP"/>
    </source>
</evidence>
<reference evidence="3" key="1">
    <citation type="journal article" date="2014" name="Nat. Commun.">
        <title>The emerging biofuel crop Camelina sativa retains a highly undifferentiated hexaploid genome structure.</title>
        <authorList>
            <person name="Kagale S."/>
            <person name="Koh C."/>
            <person name="Nixon J."/>
            <person name="Bollina V."/>
            <person name="Clarke W.E."/>
            <person name="Tuteja R."/>
            <person name="Spillane C."/>
            <person name="Robinson S.J."/>
            <person name="Links M.G."/>
            <person name="Clarke C."/>
            <person name="Higgins E.E."/>
            <person name="Huebert T."/>
            <person name="Sharpe A.G."/>
            <person name="Parkin I.A."/>
        </authorList>
    </citation>
    <scope>NUCLEOTIDE SEQUENCE [LARGE SCALE GENOMIC DNA]</scope>
    <source>
        <strain evidence="3">cv. DH55</strain>
    </source>
</reference>
<feature type="region of interest" description="Disordered" evidence="1">
    <location>
        <begin position="56"/>
        <end position="76"/>
    </location>
</feature>
<evidence type="ECO:0000256" key="1">
    <source>
        <dbReference type="SAM" id="MobiDB-lite"/>
    </source>
</evidence>
<feature type="chain" id="PRO_5045632498" evidence="2">
    <location>
        <begin position="24"/>
        <end position="76"/>
    </location>
</feature>
<name>A0ABM0XBM4_CAMSA</name>